<reference evidence="11" key="1">
    <citation type="journal article" date="2023" name="Int. J. Syst. Evol. Microbiol.">
        <title>&lt;i&gt;Holtiella tumoricola&lt;/i&gt; gen. nov. sp. nov., isolated from a human clinical sample.</title>
        <authorList>
            <person name="Allen-Vercoe E."/>
            <person name="Daigneault M.C."/>
            <person name="Vancuren S.J."/>
            <person name="Cochrane K."/>
            <person name="O'Neal L.L."/>
            <person name="Sankaranarayanan K."/>
            <person name="Lawson P.A."/>
        </authorList>
    </citation>
    <scope>NUCLEOTIDE SEQUENCE</scope>
    <source>
        <strain evidence="11">CC70A</strain>
    </source>
</reference>
<keyword evidence="5 8" id="KW-0808">Transferase</keyword>
<dbReference type="InterPro" id="IPR037022">
    <property type="entry name" value="Formyl_trans_C_sf"/>
</dbReference>
<evidence type="ECO:0000256" key="5">
    <source>
        <dbReference type="ARBA" id="ARBA00022679"/>
    </source>
</evidence>
<dbReference type="InterPro" id="IPR005793">
    <property type="entry name" value="Formyl_trans_C"/>
</dbReference>
<dbReference type="InterPro" id="IPR044135">
    <property type="entry name" value="Met-tRNA-FMT_C"/>
</dbReference>
<dbReference type="AlphaFoldDB" id="A0AA42DQI3"/>
<dbReference type="RefSeq" id="WP_053984004.1">
    <property type="nucleotide sequence ID" value="NZ_JAQIFT010000059.1"/>
</dbReference>
<evidence type="ECO:0000256" key="4">
    <source>
        <dbReference type="ARBA" id="ARBA00016014"/>
    </source>
</evidence>
<evidence type="ECO:0000256" key="3">
    <source>
        <dbReference type="ARBA" id="ARBA00012261"/>
    </source>
</evidence>
<sequence length="311" mass="34726">MNIIFMGTPDFSVPTLQMLIDEGHNVLAVVTQPDRPKGRGNKVLMPPVKELALKYDLPVLQPERVKGNEEFLNHIKTLNPDVMVVVAYGQILPESVLEVPSLGCINIHGSLLPKYRGAAPIQWSILDEEKETGVTIMYMDKGMDTGDMLYKKSMPIDPSDTYESLHDKMKIVGAQALKEAMPMIEAGGKEREKQDDNQATYASMIQKALGEINWEKSNHEIDAKVRGLNPWPVAYTYYEGQPMKVWQTSMTNENTDYAPGTIIEVDKAGMHVQTGNGILIIEEIQAPNKKRMPVSEYIKGNSIEKGRLLGN</sequence>
<feature type="domain" description="Formyl transferase C-terminal" evidence="10">
    <location>
        <begin position="205"/>
        <end position="301"/>
    </location>
</feature>
<dbReference type="PANTHER" id="PTHR11138:SF5">
    <property type="entry name" value="METHIONYL-TRNA FORMYLTRANSFERASE, MITOCHONDRIAL"/>
    <property type="match status" value="1"/>
</dbReference>
<dbReference type="InterPro" id="IPR005794">
    <property type="entry name" value="Fmt"/>
</dbReference>
<dbReference type="InterPro" id="IPR002376">
    <property type="entry name" value="Formyl_transf_N"/>
</dbReference>
<dbReference type="Gene3D" id="3.10.25.10">
    <property type="entry name" value="Formyl transferase, C-terminal domain"/>
    <property type="match status" value="1"/>
</dbReference>
<organism evidence="11 12">
    <name type="scientific">Holtiella tumoricola</name>
    <dbReference type="NCBI Taxonomy" id="3018743"/>
    <lineage>
        <taxon>Bacteria</taxon>
        <taxon>Bacillati</taxon>
        <taxon>Bacillota</taxon>
        <taxon>Clostridia</taxon>
        <taxon>Lachnospirales</taxon>
        <taxon>Cellulosilyticaceae</taxon>
        <taxon>Holtiella</taxon>
    </lineage>
</organism>
<dbReference type="FunFam" id="3.40.50.12230:FF:000001">
    <property type="entry name" value="Methionyl-tRNA formyltransferase"/>
    <property type="match status" value="1"/>
</dbReference>
<evidence type="ECO:0000259" key="9">
    <source>
        <dbReference type="Pfam" id="PF00551"/>
    </source>
</evidence>
<evidence type="ECO:0000256" key="6">
    <source>
        <dbReference type="ARBA" id="ARBA00022917"/>
    </source>
</evidence>
<name>A0AA42DQI3_9FIRM</name>
<dbReference type="GO" id="GO:0005829">
    <property type="term" value="C:cytosol"/>
    <property type="evidence" value="ECO:0007669"/>
    <property type="project" value="TreeGrafter"/>
</dbReference>
<dbReference type="CDD" id="cd08704">
    <property type="entry name" value="Met_tRNA_FMT_C"/>
    <property type="match status" value="1"/>
</dbReference>
<dbReference type="Gene3D" id="3.40.50.170">
    <property type="entry name" value="Formyl transferase, N-terminal domain"/>
    <property type="match status" value="1"/>
</dbReference>
<dbReference type="Pfam" id="PF00551">
    <property type="entry name" value="Formyl_trans_N"/>
    <property type="match status" value="1"/>
</dbReference>
<evidence type="ECO:0000256" key="2">
    <source>
        <dbReference type="ARBA" id="ARBA00010699"/>
    </source>
</evidence>
<dbReference type="PROSITE" id="PS00373">
    <property type="entry name" value="GART"/>
    <property type="match status" value="1"/>
</dbReference>
<evidence type="ECO:0000256" key="1">
    <source>
        <dbReference type="ARBA" id="ARBA00002606"/>
    </source>
</evidence>
<gene>
    <name evidence="8 11" type="primary">fmt</name>
    <name evidence="11" type="ORF">PBV87_16630</name>
</gene>
<keyword evidence="12" id="KW-1185">Reference proteome</keyword>
<dbReference type="InterPro" id="IPR001555">
    <property type="entry name" value="GART_AS"/>
</dbReference>
<feature type="binding site" evidence="8">
    <location>
        <begin position="110"/>
        <end position="113"/>
    </location>
    <ligand>
        <name>(6S)-5,6,7,8-tetrahydrofolate</name>
        <dbReference type="ChEBI" id="CHEBI:57453"/>
    </ligand>
</feature>
<accession>A0AA42DQI3</accession>
<comment type="similarity">
    <text evidence="2 8">Belongs to the Fmt family.</text>
</comment>
<dbReference type="InterPro" id="IPR011034">
    <property type="entry name" value="Formyl_transferase-like_C_sf"/>
</dbReference>
<evidence type="ECO:0000259" key="10">
    <source>
        <dbReference type="Pfam" id="PF02911"/>
    </source>
</evidence>
<comment type="catalytic activity">
    <reaction evidence="7 8">
        <text>L-methionyl-tRNA(fMet) + (6R)-10-formyltetrahydrofolate = N-formyl-L-methionyl-tRNA(fMet) + (6S)-5,6,7,8-tetrahydrofolate + H(+)</text>
        <dbReference type="Rhea" id="RHEA:24380"/>
        <dbReference type="Rhea" id="RHEA-COMP:9952"/>
        <dbReference type="Rhea" id="RHEA-COMP:9953"/>
        <dbReference type="ChEBI" id="CHEBI:15378"/>
        <dbReference type="ChEBI" id="CHEBI:57453"/>
        <dbReference type="ChEBI" id="CHEBI:78530"/>
        <dbReference type="ChEBI" id="CHEBI:78844"/>
        <dbReference type="ChEBI" id="CHEBI:195366"/>
        <dbReference type="EC" id="2.1.2.9"/>
    </reaction>
</comment>
<protein>
    <recommendedName>
        <fullName evidence="4 8">Methionyl-tRNA formyltransferase</fullName>
        <ecNumber evidence="3 8">2.1.2.9</ecNumber>
    </recommendedName>
</protein>
<evidence type="ECO:0000256" key="7">
    <source>
        <dbReference type="ARBA" id="ARBA00048558"/>
    </source>
</evidence>
<keyword evidence="6 8" id="KW-0648">Protein biosynthesis</keyword>
<dbReference type="CDD" id="cd08646">
    <property type="entry name" value="FMT_core_Met-tRNA-FMT_N"/>
    <property type="match status" value="1"/>
</dbReference>
<dbReference type="SUPFAM" id="SSF50486">
    <property type="entry name" value="FMT C-terminal domain-like"/>
    <property type="match status" value="1"/>
</dbReference>
<feature type="domain" description="Formyl transferase N-terminal" evidence="9">
    <location>
        <begin position="1"/>
        <end position="180"/>
    </location>
</feature>
<dbReference type="SUPFAM" id="SSF53328">
    <property type="entry name" value="Formyltransferase"/>
    <property type="match status" value="1"/>
</dbReference>
<comment type="function">
    <text evidence="1 8">Attaches a formyl group to the free amino group of methionyl-tRNA(fMet). The formyl group appears to play a dual role in the initiator identity of N-formylmethionyl-tRNA by promoting its recognition by IF2 and preventing the misappropriation of this tRNA by the elongation apparatus.</text>
</comment>
<comment type="caution">
    <text evidence="11">The sequence shown here is derived from an EMBL/GenBank/DDBJ whole genome shotgun (WGS) entry which is preliminary data.</text>
</comment>
<evidence type="ECO:0000313" key="12">
    <source>
        <dbReference type="Proteomes" id="UP001169242"/>
    </source>
</evidence>
<evidence type="ECO:0000313" key="11">
    <source>
        <dbReference type="EMBL" id="MDA3733104.1"/>
    </source>
</evidence>
<proteinExistence type="inferred from homology"/>
<dbReference type="GO" id="GO:0004479">
    <property type="term" value="F:methionyl-tRNA formyltransferase activity"/>
    <property type="evidence" value="ECO:0007669"/>
    <property type="project" value="UniProtKB-UniRule"/>
</dbReference>
<dbReference type="Proteomes" id="UP001169242">
    <property type="component" value="Unassembled WGS sequence"/>
</dbReference>
<dbReference type="InterPro" id="IPR036477">
    <property type="entry name" value="Formyl_transf_N_sf"/>
</dbReference>
<dbReference type="NCBIfam" id="TIGR00460">
    <property type="entry name" value="fmt"/>
    <property type="match status" value="1"/>
</dbReference>
<dbReference type="Pfam" id="PF02911">
    <property type="entry name" value="Formyl_trans_C"/>
    <property type="match status" value="1"/>
</dbReference>
<dbReference type="EC" id="2.1.2.9" evidence="3 8"/>
<dbReference type="PANTHER" id="PTHR11138">
    <property type="entry name" value="METHIONYL-TRNA FORMYLTRANSFERASE"/>
    <property type="match status" value="1"/>
</dbReference>
<dbReference type="InterPro" id="IPR041711">
    <property type="entry name" value="Met-tRNA-FMT_N"/>
</dbReference>
<evidence type="ECO:0000256" key="8">
    <source>
        <dbReference type="HAMAP-Rule" id="MF_00182"/>
    </source>
</evidence>
<dbReference type="EMBL" id="JAQIFT010000059">
    <property type="protein sequence ID" value="MDA3733104.1"/>
    <property type="molecule type" value="Genomic_DNA"/>
</dbReference>
<dbReference type="HAMAP" id="MF_00182">
    <property type="entry name" value="Formyl_trans"/>
    <property type="match status" value="1"/>
</dbReference>